<comment type="function">
    <text evidence="1 5">PPIases accelerate the folding of proteins. It catalyzes the cis-trans isomerization of proline imidic peptide bonds in oligopeptides.</text>
</comment>
<feature type="domain" description="PPIase cyclophilin-type" evidence="6">
    <location>
        <begin position="20"/>
        <end position="176"/>
    </location>
</feature>
<evidence type="ECO:0000256" key="1">
    <source>
        <dbReference type="ARBA" id="ARBA00002388"/>
    </source>
</evidence>
<dbReference type="InterPro" id="IPR024936">
    <property type="entry name" value="Cyclophilin-type_PPIase"/>
</dbReference>
<dbReference type="GO" id="GO:0006457">
    <property type="term" value="P:protein folding"/>
    <property type="evidence" value="ECO:0007669"/>
    <property type="project" value="InterPro"/>
</dbReference>
<evidence type="ECO:0000256" key="2">
    <source>
        <dbReference type="ARBA" id="ARBA00007365"/>
    </source>
</evidence>
<dbReference type="PIRSF" id="PIRSF001467">
    <property type="entry name" value="Peptidylpro_ismrse"/>
    <property type="match status" value="1"/>
</dbReference>
<evidence type="ECO:0000256" key="3">
    <source>
        <dbReference type="ARBA" id="ARBA00023110"/>
    </source>
</evidence>
<dbReference type="Gene3D" id="2.40.100.10">
    <property type="entry name" value="Cyclophilin-like"/>
    <property type="match status" value="1"/>
</dbReference>
<sequence length="179" mass="18945">MNRQGESSSASAYTADIVVKDYGTITVELDAEAAPKTVENFVSLAESGFYDGLTFHRIMDGFMIQGGDPNGDGTGGSGETITGEFSANGYDNPLSHTRGTISMARSSDYDSASSQFFIMQEDTTSLDGQYAAFGHVTSGMEVVDAICEDAQPTDDNGTIPADQQPVIETITVHSGEENN</sequence>
<reference evidence="7" key="2">
    <citation type="journal article" date="2021" name="PeerJ">
        <title>Extensive microbial diversity within the chicken gut microbiome revealed by metagenomics and culture.</title>
        <authorList>
            <person name="Gilroy R."/>
            <person name="Ravi A."/>
            <person name="Getino M."/>
            <person name="Pursley I."/>
            <person name="Horton D.L."/>
            <person name="Alikhan N.F."/>
            <person name="Baker D."/>
            <person name="Gharbi K."/>
            <person name="Hall N."/>
            <person name="Watson M."/>
            <person name="Adriaenssens E.M."/>
            <person name="Foster-Nyarko E."/>
            <person name="Jarju S."/>
            <person name="Secka A."/>
            <person name="Antonio M."/>
            <person name="Oren A."/>
            <person name="Chaudhuri R.R."/>
            <person name="La Ragione R."/>
            <person name="Hildebrand F."/>
            <person name="Pallen M.J."/>
        </authorList>
    </citation>
    <scope>NUCLEOTIDE SEQUENCE</scope>
    <source>
        <strain evidence="7">CHK188-20938</strain>
    </source>
</reference>
<dbReference type="Pfam" id="PF00160">
    <property type="entry name" value="Pro_isomerase"/>
    <property type="match status" value="1"/>
</dbReference>
<dbReference type="GO" id="GO:0003755">
    <property type="term" value="F:peptidyl-prolyl cis-trans isomerase activity"/>
    <property type="evidence" value="ECO:0007669"/>
    <property type="project" value="UniProtKB-UniRule"/>
</dbReference>
<evidence type="ECO:0000259" key="6">
    <source>
        <dbReference type="PROSITE" id="PS50072"/>
    </source>
</evidence>
<dbReference type="InterPro" id="IPR020892">
    <property type="entry name" value="Cyclophilin-type_PPIase_CS"/>
</dbReference>
<reference evidence="7" key="1">
    <citation type="submission" date="2020-10" db="EMBL/GenBank/DDBJ databases">
        <authorList>
            <person name="Gilroy R."/>
        </authorList>
    </citation>
    <scope>NUCLEOTIDE SEQUENCE</scope>
    <source>
        <strain evidence="7">CHK188-20938</strain>
    </source>
</reference>
<evidence type="ECO:0000256" key="5">
    <source>
        <dbReference type="RuleBase" id="RU363019"/>
    </source>
</evidence>
<dbReference type="SUPFAM" id="SSF50891">
    <property type="entry name" value="Cyclophilin-like"/>
    <property type="match status" value="1"/>
</dbReference>
<keyword evidence="4 5" id="KW-0413">Isomerase</keyword>
<dbReference type="PRINTS" id="PR00153">
    <property type="entry name" value="CSAPPISMRASE"/>
</dbReference>
<dbReference type="Proteomes" id="UP000824169">
    <property type="component" value="Unassembled WGS sequence"/>
</dbReference>
<dbReference type="InterPro" id="IPR002130">
    <property type="entry name" value="Cyclophilin-type_PPIase_dom"/>
</dbReference>
<gene>
    <name evidence="7" type="ORF">IAB71_10180</name>
</gene>
<evidence type="ECO:0000313" key="8">
    <source>
        <dbReference type="Proteomes" id="UP000824169"/>
    </source>
</evidence>
<accession>A0A9D1TAS1</accession>
<dbReference type="PANTHER" id="PTHR45625">
    <property type="entry name" value="PEPTIDYL-PROLYL CIS-TRANS ISOMERASE-RELATED"/>
    <property type="match status" value="1"/>
</dbReference>
<evidence type="ECO:0000256" key="4">
    <source>
        <dbReference type="ARBA" id="ARBA00023235"/>
    </source>
</evidence>
<name>A0A9D1TAS1_9FIRM</name>
<dbReference type="CDD" id="cd00317">
    <property type="entry name" value="cyclophilin"/>
    <property type="match status" value="1"/>
</dbReference>
<dbReference type="AlphaFoldDB" id="A0A9D1TAS1"/>
<keyword evidence="3 5" id="KW-0697">Rotamase</keyword>
<comment type="catalytic activity">
    <reaction evidence="5">
        <text>[protein]-peptidylproline (omega=180) = [protein]-peptidylproline (omega=0)</text>
        <dbReference type="Rhea" id="RHEA:16237"/>
        <dbReference type="Rhea" id="RHEA-COMP:10747"/>
        <dbReference type="Rhea" id="RHEA-COMP:10748"/>
        <dbReference type="ChEBI" id="CHEBI:83833"/>
        <dbReference type="ChEBI" id="CHEBI:83834"/>
        <dbReference type="EC" id="5.2.1.8"/>
    </reaction>
</comment>
<dbReference type="InterPro" id="IPR029000">
    <property type="entry name" value="Cyclophilin-like_dom_sf"/>
</dbReference>
<comment type="caution">
    <text evidence="7">The sequence shown here is derived from an EMBL/GenBank/DDBJ whole genome shotgun (WGS) entry which is preliminary data.</text>
</comment>
<organism evidence="7 8">
    <name type="scientific">Candidatus Scatomonas pullistercoris</name>
    <dbReference type="NCBI Taxonomy" id="2840920"/>
    <lineage>
        <taxon>Bacteria</taxon>
        <taxon>Bacillati</taxon>
        <taxon>Bacillota</taxon>
        <taxon>Clostridia</taxon>
        <taxon>Lachnospirales</taxon>
        <taxon>Lachnospiraceae</taxon>
        <taxon>Lachnospiraceae incertae sedis</taxon>
        <taxon>Candidatus Scatomonas</taxon>
    </lineage>
</organism>
<dbReference type="EMBL" id="DVOO01000030">
    <property type="protein sequence ID" value="HIV26124.1"/>
    <property type="molecule type" value="Genomic_DNA"/>
</dbReference>
<dbReference type="PROSITE" id="PS50072">
    <property type="entry name" value="CSA_PPIASE_2"/>
    <property type="match status" value="1"/>
</dbReference>
<comment type="similarity">
    <text evidence="2 5">Belongs to the cyclophilin-type PPIase family.</text>
</comment>
<dbReference type="PROSITE" id="PS00170">
    <property type="entry name" value="CSA_PPIASE_1"/>
    <property type="match status" value="1"/>
</dbReference>
<protein>
    <recommendedName>
        <fullName evidence="5">Peptidyl-prolyl cis-trans isomerase</fullName>
        <shortName evidence="5">PPIase</shortName>
        <ecNumber evidence="5">5.2.1.8</ecNumber>
    </recommendedName>
</protein>
<proteinExistence type="inferred from homology"/>
<evidence type="ECO:0000313" key="7">
    <source>
        <dbReference type="EMBL" id="HIV26124.1"/>
    </source>
</evidence>
<dbReference type="PANTHER" id="PTHR45625:SF4">
    <property type="entry name" value="PEPTIDYLPROLYL ISOMERASE DOMAIN AND WD REPEAT-CONTAINING PROTEIN 1"/>
    <property type="match status" value="1"/>
</dbReference>
<dbReference type="InterPro" id="IPR044666">
    <property type="entry name" value="Cyclophilin_A-like"/>
</dbReference>
<dbReference type="EC" id="5.2.1.8" evidence="5"/>